<dbReference type="OrthoDB" id="9804578at2"/>
<comment type="subunit">
    <text evidence="3 9">Tetramer of two alpha and two beta chains.</text>
</comment>
<name>A0A380N1C5_9GAMM</name>
<evidence type="ECO:0000256" key="1">
    <source>
        <dbReference type="ARBA" id="ARBA00003365"/>
    </source>
</evidence>
<dbReference type="InterPro" id="IPR002028">
    <property type="entry name" value="Trp_synthase_suA"/>
</dbReference>
<dbReference type="HAMAP" id="MF_00131">
    <property type="entry name" value="Trp_synth_alpha"/>
    <property type="match status" value="1"/>
</dbReference>
<organism evidence="11 12">
    <name type="scientific">Suttonella indologenes</name>
    <dbReference type="NCBI Taxonomy" id="13276"/>
    <lineage>
        <taxon>Bacteria</taxon>
        <taxon>Pseudomonadati</taxon>
        <taxon>Pseudomonadota</taxon>
        <taxon>Gammaproteobacteria</taxon>
        <taxon>Cardiobacteriales</taxon>
        <taxon>Cardiobacteriaceae</taxon>
        <taxon>Suttonella</taxon>
    </lineage>
</organism>
<evidence type="ECO:0000256" key="8">
    <source>
        <dbReference type="ARBA" id="ARBA00049047"/>
    </source>
</evidence>
<evidence type="ECO:0000256" key="10">
    <source>
        <dbReference type="RuleBase" id="RU003662"/>
    </source>
</evidence>
<dbReference type="Proteomes" id="UP000254575">
    <property type="component" value="Unassembled WGS sequence"/>
</dbReference>
<evidence type="ECO:0000313" key="11">
    <source>
        <dbReference type="EMBL" id="SUO97933.1"/>
    </source>
</evidence>
<dbReference type="RefSeq" id="WP_115218839.1">
    <property type="nucleotide sequence ID" value="NZ_UHIA01000004.1"/>
</dbReference>
<sequence>MSKRMEAVFAALAENGRKALIPYISAGDPLPEQCVNVMHALVAGGANILELGIPFSDPAADGETIQLANERALARGVSLPDVLAMAAEFRQQDSATPIVLMGYLNSFERRGFAQSMQAAAQSGVDAVILVDCPIEALPDYAADLSANNMTAIQLLAPTTGAERQHKIIAAAEGFIYYVSLRGVTGKQEAQAQAIRHAVEDIKTQTKTPVCIGFGIRDGATAKAMAAFADGVIIGSALVAKLWQAAQEGQDVPQAARTFVETIRQALDN</sequence>
<evidence type="ECO:0000256" key="4">
    <source>
        <dbReference type="ARBA" id="ARBA00022605"/>
    </source>
</evidence>
<evidence type="ECO:0000256" key="5">
    <source>
        <dbReference type="ARBA" id="ARBA00022822"/>
    </source>
</evidence>
<evidence type="ECO:0000256" key="3">
    <source>
        <dbReference type="ARBA" id="ARBA00011270"/>
    </source>
</evidence>
<keyword evidence="12" id="KW-1185">Reference proteome</keyword>
<dbReference type="GO" id="GO:0005829">
    <property type="term" value="C:cytosol"/>
    <property type="evidence" value="ECO:0007669"/>
    <property type="project" value="TreeGrafter"/>
</dbReference>
<keyword evidence="4 9" id="KW-0028">Amino-acid biosynthesis</keyword>
<dbReference type="SUPFAM" id="SSF51366">
    <property type="entry name" value="Ribulose-phoshate binding barrel"/>
    <property type="match status" value="1"/>
</dbReference>
<dbReference type="EMBL" id="UHIA01000004">
    <property type="protein sequence ID" value="SUO97933.1"/>
    <property type="molecule type" value="Genomic_DNA"/>
</dbReference>
<dbReference type="GO" id="GO:0004834">
    <property type="term" value="F:tryptophan synthase activity"/>
    <property type="evidence" value="ECO:0007669"/>
    <property type="project" value="UniProtKB-UniRule"/>
</dbReference>
<comment type="catalytic activity">
    <reaction evidence="8 9">
        <text>(1S,2R)-1-C-(indol-3-yl)glycerol 3-phosphate + L-serine = D-glyceraldehyde 3-phosphate + L-tryptophan + H2O</text>
        <dbReference type="Rhea" id="RHEA:10532"/>
        <dbReference type="ChEBI" id="CHEBI:15377"/>
        <dbReference type="ChEBI" id="CHEBI:33384"/>
        <dbReference type="ChEBI" id="CHEBI:57912"/>
        <dbReference type="ChEBI" id="CHEBI:58866"/>
        <dbReference type="ChEBI" id="CHEBI:59776"/>
        <dbReference type="EC" id="4.2.1.20"/>
    </reaction>
</comment>
<dbReference type="AlphaFoldDB" id="A0A380N1C5"/>
<dbReference type="UniPathway" id="UPA00035">
    <property type="reaction ID" value="UER00044"/>
</dbReference>
<evidence type="ECO:0000313" key="12">
    <source>
        <dbReference type="Proteomes" id="UP000254575"/>
    </source>
</evidence>
<dbReference type="PANTHER" id="PTHR43406">
    <property type="entry name" value="TRYPTOPHAN SYNTHASE, ALPHA CHAIN"/>
    <property type="match status" value="1"/>
</dbReference>
<evidence type="ECO:0000256" key="6">
    <source>
        <dbReference type="ARBA" id="ARBA00023141"/>
    </source>
</evidence>
<dbReference type="InterPro" id="IPR011060">
    <property type="entry name" value="RibuloseP-bd_barrel"/>
</dbReference>
<evidence type="ECO:0000256" key="9">
    <source>
        <dbReference type="HAMAP-Rule" id="MF_00131"/>
    </source>
</evidence>
<gene>
    <name evidence="9 11" type="primary">trpA</name>
    <name evidence="11" type="ORF">NCTC10717_01693</name>
</gene>
<dbReference type="CDD" id="cd04724">
    <property type="entry name" value="Tryptophan_synthase_alpha"/>
    <property type="match status" value="1"/>
</dbReference>
<feature type="active site" description="Proton acceptor" evidence="9">
    <location>
        <position position="50"/>
    </location>
</feature>
<keyword evidence="6 9" id="KW-0057">Aromatic amino acid biosynthesis</keyword>
<keyword evidence="5 9" id="KW-0822">Tryptophan biosynthesis</keyword>
<evidence type="ECO:0000256" key="7">
    <source>
        <dbReference type="ARBA" id="ARBA00023239"/>
    </source>
</evidence>
<comment type="similarity">
    <text evidence="9 10">Belongs to the TrpA family.</text>
</comment>
<protein>
    <recommendedName>
        <fullName evidence="9">Tryptophan synthase alpha chain</fullName>
        <ecNumber evidence="9">4.2.1.20</ecNumber>
    </recommendedName>
</protein>
<reference evidence="11 12" key="1">
    <citation type="submission" date="2018-06" db="EMBL/GenBank/DDBJ databases">
        <authorList>
            <consortium name="Pathogen Informatics"/>
            <person name="Doyle S."/>
        </authorList>
    </citation>
    <scope>NUCLEOTIDE SEQUENCE [LARGE SCALE GENOMIC DNA]</scope>
    <source>
        <strain evidence="11 12">NCTC10717</strain>
    </source>
</reference>
<dbReference type="Pfam" id="PF00290">
    <property type="entry name" value="Trp_syntA"/>
    <property type="match status" value="1"/>
</dbReference>
<keyword evidence="7 9" id="KW-0456">Lyase</keyword>
<dbReference type="FunFam" id="3.20.20.70:FF:000037">
    <property type="entry name" value="Tryptophan synthase alpha chain"/>
    <property type="match status" value="1"/>
</dbReference>
<dbReference type="InterPro" id="IPR013785">
    <property type="entry name" value="Aldolase_TIM"/>
</dbReference>
<feature type="active site" description="Proton acceptor" evidence="9">
    <location>
        <position position="61"/>
    </location>
</feature>
<dbReference type="Gene3D" id="3.20.20.70">
    <property type="entry name" value="Aldolase class I"/>
    <property type="match status" value="1"/>
</dbReference>
<comment type="function">
    <text evidence="1 9">The alpha subunit is responsible for the aldol cleavage of indoleglycerol phosphate to indole and glyceraldehyde 3-phosphate.</text>
</comment>
<dbReference type="PANTHER" id="PTHR43406:SF1">
    <property type="entry name" value="TRYPTOPHAN SYNTHASE ALPHA CHAIN, CHLOROPLASTIC"/>
    <property type="match status" value="1"/>
</dbReference>
<evidence type="ECO:0000256" key="2">
    <source>
        <dbReference type="ARBA" id="ARBA00004733"/>
    </source>
</evidence>
<proteinExistence type="inferred from homology"/>
<comment type="pathway">
    <text evidence="2 9">Amino-acid biosynthesis; L-tryptophan biosynthesis; L-tryptophan from chorismate: step 5/5.</text>
</comment>
<dbReference type="NCBIfam" id="TIGR00262">
    <property type="entry name" value="trpA"/>
    <property type="match status" value="1"/>
</dbReference>
<accession>A0A380N1C5</accession>
<dbReference type="EC" id="4.2.1.20" evidence="9"/>